<comment type="similarity">
    <text evidence="1">Belongs to the phD/YefM antitoxin family.</text>
</comment>
<dbReference type="EMBL" id="CP095873">
    <property type="protein sequence ID" value="UPL21017.1"/>
    <property type="molecule type" value="Genomic_DNA"/>
</dbReference>
<dbReference type="SUPFAM" id="SSF143120">
    <property type="entry name" value="YefM-like"/>
    <property type="match status" value="1"/>
</dbReference>
<reference evidence="2" key="1">
    <citation type="submission" date="2022-04" db="EMBL/GenBank/DDBJ databases">
        <title>Genomic mining of Alcaligenes faecalis D334 producing ectoin and derivatives.</title>
        <authorList>
            <person name="Doan V.T."/>
            <person name="Quach N.T."/>
            <person name="Vu T.-H.-N."/>
            <person name="Phi Q.-T."/>
        </authorList>
    </citation>
    <scope>NUCLEOTIDE SEQUENCE</scope>
    <source>
        <strain evidence="2">D334</strain>
    </source>
</reference>
<sequence length="57" mass="6217">MLSLTKAKSSWPKLVRAVEKGHEPAILILRNGQPAAQLVPMDPAPTRKWIGVAKGKM</sequence>
<dbReference type="AlphaFoldDB" id="A0AAE9KMT6"/>
<accession>A0AAE9KMT6</accession>
<dbReference type="Proteomes" id="UP000830925">
    <property type="component" value="Chromosome"/>
</dbReference>
<dbReference type="RefSeq" id="WP_247966044.1">
    <property type="nucleotide sequence ID" value="NZ_CP095873.1"/>
</dbReference>
<evidence type="ECO:0000313" key="2">
    <source>
        <dbReference type="EMBL" id="UPL21017.1"/>
    </source>
</evidence>
<evidence type="ECO:0000256" key="1">
    <source>
        <dbReference type="ARBA" id="ARBA00009981"/>
    </source>
</evidence>
<organism evidence="2 3">
    <name type="scientific">Alcaligenes faecalis</name>
    <dbReference type="NCBI Taxonomy" id="511"/>
    <lineage>
        <taxon>Bacteria</taxon>
        <taxon>Pseudomonadati</taxon>
        <taxon>Pseudomonadota</taxon>
        <taxon>Betaproteobacteria</taxon>
        <taxon>Burkholderiales</taxon>
        <taxon>Alcaligenaceae</taxon>
        <taxon>Alcaligenes</taxon>
    </lineage>
</organism>
<name>A0AAE9KMT6_ALCFA</name>
<dbReference type="Gene3D" id="3.40.1620.10">
    <property type="entry name" value="YefM-like domain"/>
    <property type="match status" value="1"/>
</dbReference>
<evidence type="ECO:0000313" key="3">
    <source>
        <dbReference type="Proteomes" id="UP000830925"/>
    </source>
</evidence>
<protein>
    <submittedName>
        <fullName evidence="2">Type II toxin-antitoxin system Phd/YefM family antitoxin</fullName>
    </submittedName>
</protein>
<gene>
    <name evidence="2" type="ORF">MXF72_16735</name>
</gene>
<dbReference type="InterPro" id="IPR036165">
    <property type="entry name" value="YefM-like_sf"/>
</dbReference>
<proteinExistence type="inferred from homology"/>